<evidence type="ECO:0000256" key="4">
    <source>
        <dbReference type="ARBA" id="ARBA00023163"/>
    </source>
</evidence>
<dbReference type="Gene3D" id="3.40.50.2300">
    <property type="match status" value="1"/>
</dbReference>
<keyword evidence="4" id="KW-0804">Transcription</keyword>
<dbReference type="Pfam" id="PF00359">
    <property type="entry name" value="PTS_EIIA_2"/>
    <property type="match status" value="1"/>
</dbReference>
<dbReference type="Pfam" id="PF08279">
    <property type="entry name" value="HTH_11"/>
    <property type="match status" value="2"/>
</dbReference>
<organism evidence="8 9">
    <name type="scientific">Lentibacillus kapialis</name>
    <dbReference type="NCBI Taxonomy" id="340214"/>
    <lineage>
        <taxon>Bacteria</taxon>
        <taxon>Bacillati</taxon>
        <taxon>Bacillota</taxon>
        <taxon>Bacilli</taxon>
        <taxon>Bacillales</taxon>
        <taxon>Bacillaceae</taxon>
        <taxon>Lentibacillus</taxon>
    </lineage>
</organism>
<dbReference type="PANTHER" id="PTHR30185:SF18">
    <property type="entry name" value="TRANSCRIPTIONAL REGULATOR MTLR"/>
    <property type="match status" value="1"/>
</dbReference>
<keyword evidence="3" id="KW-0805">Transcription regulation</keyword>
<evidence type="ECO:0000259" key="5">
    <source>
        <dbReference type="PROSITE" id="PS51094"/>
    </source>
</evidence>
<feature type="domain" description="PTS EIIB type-2" evidence="6">
    <location>
        <begin position="416"/>
        <end position="505"/>
    </location>
</feature>
<dbReference type="Gene3D" id="3.40.930.10">
    <property type="entry name" value="Mannitol-specific EII, Chain A"/>
    <property type="match status" value="1"/>
</dbReference>
<dbReference type="EMBL" id="BMNQ01000019">
    <property type="protein sequence ID" value="GGJ94792.1"/>
    <property type="molecule type" value="Genomic_DNA"/>
</dbReference>
<dbReference type="PROSITE" id="PS51372">
    <property type="entry name" value="PRD_2"/>
    <property type="match status" value="2"/>
</dbReference>
<dbReference type="InterPro" id="IPR016152">
    <property type="entry name" value="PTrfase/Anion_transptr"/>
</dbReference>
<keyword evidence="1" id="KW-0808">Transferase</keyword>
<evidence type="ECO:0000256" key="1">
    <source>
        <dbReference type="ARBA" id="ARBA00022679"/>
    </source>
</evidence>
<evidence type="ECO:0000256" key="3">
    <source>
        <dbReference type="ARBA" id="ARBA00023015"/>
    </source>
</evidence>
<reference evidence="8" key="2">
    <citation type="submission" date="2020-09" db="EMBL/GenBank/DDBJ databases">
        <authorList>
            <person name="Sun Q."/>
            <person name="Ohkuma M."/>
        </authorList>
    </citation>
    <scope>NUCLEOTIDE SEQUENCE</scope>
    <source>
        <strain evidence="8">JCM 12580</strain>
    </source>
</reference>
<gene>
    <name evidence="8" type="primary">mtlR</name>
    <name evidence="8" type="ORF">GCM10007063_16680</name>
</gene>
<dbReference type="GO" id="GO:0008982">
    <property type="term" value="F:protein-N(PI)-phosphohistidine-sugar phosphotransferase activity"/>
    <property type="evidence" value="ECO:0007669"/>
    <property type="project" value="InterPro"/>
</dbReference>
<proteinExistence type="predicted"/>
<dbReference type="InterPro" id="IPR036390">
    <property type="entry name" value="WH_DNA-bd_sf"/>
</dbReference>
<keyword evidence="2" id="KW-0677">Repeat</keyword>
<dbReference type="CDD" id="cd05568">
    <property type="entry name" value="PTS_IIB_bgl_like"/>
    <property type="match status" value="1"/>
</dbReference>
<evidence type="ECO:0000259" key="6">
    <source>
        <dbReference type="PROSITE" id="PS51099"/>
    </source>
</evidence>
<dbReference type="PROSITE" id="PS51099">
    <property type="entry name" value="PTS_EIIB_TYPE_2"/>
    <property type="match status" value="1"/>
</dbReference>
<dbReference type="SUPFAM" id="SSF63520">
    <property type="entry name" value="PTS-regulatory domain, PRD"/>
    <property type="match status" value="2"/>
</dbReference>
<dbReference type="Pfam" id="PF00874">
    <property type="entry name" value="PRD"/>
    <property type="match status" value="2"/>
</dbReference>
<dbReference type="Gene3D" id="1.10.1790.10">
    <property type="entry name" value="PRD domain"/>
    <property type="match status" value="2"/>
</dbReference>
<dbReference type="InterPro" id="IPR050661">
    <property type="entry name" value="BglG_antiterminators"/>
</dbReference>
<keyword evidence="9" id="KW-1185">Reference proteome</keyword>
<dbReference type="GO" id="GO:0006355">
    <property type="term" value="P:regulation of DNA-templated transcription"/>
    <property type="evidence" value="ECO:0007669"/>
    <property type="project" value="InterPro"/>
</dbReference>
<accession>A0A917UYA6</accession>
<dbReference type="SUPFAM" id="SSF52794">
    <property type="entry name" value="PTS system IIB component-like"/>
    <property type="match status" value="1"/>
</dbReference>
<dbReference type="SUPFAM" id="SSF55804">
    <property type="entry name" value="Phoshotransferase/anion transport protein"/>
    <property type="match status" value="1"/>
</dbReference>
<comment type="caution">
    <text evidence="8">The sequence shown here is derived from an EMBL/GenBank/DDBJ whole genome shotgun (WGS) entry which is preliminary data.</text>
</comment>
<dbReference type="InterPro" id="IPR013196">
    <property type="entry name" value="HTH_11"/>
</dbReference>
<dbReference type="AlphaFoldDB" id="A0A917UYA6"/>
<protein>
    <submittedName>
        <fullName evidence="8">Transcriptional regulator MtlR</fullName>
    </submittedName>
</protein>
<dbReference type="Proteomes" id="UP000658382">
    <property type="component" value="Unassembled WGS sequence"/>
</dbReference>
<dbReference type="InterPro" id="IPR011608">
    <property type="entry name" value="PRD"/>
</dbReference>
<sequence>MYLSGRERKTLEYLLKAQEAVTIKTIAAKLDVSERTVHRDLSTIERMLSDYHLALNKQSGVGLRISGVEADKQQLMSDIAGTSWSEFTPEERQTIVLSTLLETDEPVKLFTLAANLRVTTATVSHDLDQLEKELSDYKLQLIRRRGYGVRIEGKEADKRAAISSLISEHVDTSEMVSFLKQQAQAPMKNAISDRLLGLVNPGKLNIIEQRVAQARNELRYDLADSAYIGLVVHLALALERLQKGDTIEFDHAYLRDMSETSEYAIAKRLIHDLEDDLEMTIPHDEIGYITMHLMGAKRRVDQHYVIEDARLDVAYQAKEIIGYVSDRLGKDLNDNVTLLHDLVAHLEPSIYRLQKRLTISNPLLDEIMRDYQDLFTIIQEAVNDVFPALDFPDDEIAFLVLHFAAILLHDETDVDMRALVICSSGIGTAKMLANKLKQQIPEIKQVANKSMFDLDAIAEQDYDIIVSTIPLNEAAHDYILTSPMLTKPEADQVKRAIRKRKAAVLQKPNTQAKSRGAASDSKQKLEVTQTYTAAILDVLNALEVKRMAKEASMENLLVSACAQLAETGVIRHPEAVKQVLVDRQDKSGLGIPGSHLALFHTRSEDVTQPSFTVCALDSPLTVKSMDASVMEMNTLLLMLAPMDADPEVLETLSYLSSLMIEEESIQILESGERDRIEAYLSSRFFKWLTENIM</sequence>
<evidence type="ECO:0000313" key="9">
    <source>
        <dbReference type="Proteomes" id="UP000658382"/>
    </source>
</evidence>
<dbReference type="InterPro" id="IPR002178">
    <property type="entry name" value="PTS_EIIA_type-2_dom"/>
</dbReference>
<feature type="domain" description="PTS EIIA type-2" evidence="5">
    <location>
        <begin position="537"/>
        <end position="683"/>
    </location>
</feature>
<reference evidence="8" key="1">
    <citation type="journal article" date="2014" name="Int. J. Syst. Evol. Microbiol.">
        <title>Complete genome sequence of Corynebacterium casei LMG S-19264T (=DSM 44701T), isolated from a smear-ripened cheese.</title>
        <authorList>
            <consortium name="US DOE Joint Genome Institute (JGI-PGF)"/>
            <person name="Walter F."/>
            <person name="Albersmeier A."/>
            <person name="Kalinowski J."/>
            <person name="Ruckert C."/>
        </authorList>
    </citation>
    <scope>NUCLEOTIDE SEQUENCE</scope>
    <source>
        <strain evidence="8">JCM 12580</strain>
    </source>
</reference>
<feature type="domain" description="PRD" evidence="7">
    <location>
        <begin position="308"/>
        <end position="413"/>
    </location>
</feature>
<dbReference type="InterPro" id="IPR013011">
    <property type="entry name" value="PTS_EIIB_2"/>
</dbReference>
<evidence type="ECO:0000313" key="8">
    <source>
        <dbReference type="EMBL" id="GGJ94792.1"/>
    </source>
</evidence>
<dbReference type="GO" id="GO:0009401">
    <property type="term" value="P:phosphoenolpyruvate-dependent sugar phosphotransferase system"/>
    <property type="evidence" value="ECO:0007669"/>
    <property type="project" value="InterPro"/>
</dbReference>
<dbReference type="Gene3D" id="1.10.10.10">
    <property type="entry name" value="Winged helix-like DNA-binding domain superfamily/Winged helix DNA-binding domain"/>
    <property type="match status" value="2"/>
</dbReference>
<dbReference type="InterPro" id="IPR036388">
    <property type="entry name" value="WH-like_DNA-bd_sf"/>
</dbReference>
<evidence type="ECO:0000256" key="2">
    <source>
        <dbReference type="ARBA" id="ARBA00022737"/>
    </source>
</evidence>
<dbReference type="PANTHER" id="PTHR30185">
    <property type="entry name" value="CRYPTIC BETA-GLUCOSIDE BGL OPERON ANTITERMINATOR"/>
    <property type="match status" value="1"/>
</dbReference>
<feature type="domain" description="PRD" evidence="7">
    <location>
        <begin position="198"/>
        <end position="303"/>
    </location>
</feature>
<dbReference type="SUPFAM" id="SSF46785">
    <property type="entry name" value="Winged helix' DNA-binding domain"/>
    <property type="match status" value="2"/>
</dbReference>
<evidence type="ECO:0000259" key="7">
    <source>
        <dbReference type="PROSITE" id="PS51372"/>
    </source>
</evidence>
<name>A0A917UYA6_9BACI</name>
<dbReference type="InterPro" id="IPR036095">
    <property type="entry name" value="PTS_EIIB-like_sf"/>
</dbReference>
<dbReference type="PROSITE" id="PS51094">
    <property type="entry name" value="PTS_EIIA_TYPE_2"/>
    <property type="match status" value="1"/>
</dbReference>
<dbReference type="InterPro" id="IPR036634">
    <property type="entry name" value="PRD_sf"/>
</dbReference>